<evidence type="ECO:0008006" key="4">
    <source>
        <dbReference type="Google" id="ProtNLM"/>
    </source>
</evidence>
<dbReference type="GO" id="GO:0016020">
    <property type="term" value="C:membrane"/>
    <property type="evidence" value="ECO:0007669"/>
    <property type="project" value="TreeGrafter"/>
</dbReference>
<feature type="transmembrane region" description="Helical" evidence="1">
    <location>
        <begin position="20"/>
        <end position="38"/>
    </location>
</feature>
<feature type="transmembrane region" description="Helical" evidence="1">
    <location>
        <begin position="118"/>
        <end position="140"/>
    </location>
</feature>
<dbReference type="PROSITE" id="PS50244">
    <property type="entry name" value="S5A_REDUCTASE"/>
    <property type="match status" value="1"/>
</dbReference>
<keyword evidence="1" id="KW-0472">Membrane</keyword>
<feature type="non-terminal residue" evidence="2">
    <location>
        <position position="293"/>
    </location>
</feature>
<keyword evidence="1" id="KW-0812">Transmembrane</keyword>
<feature type="transmembrane region" description="Helical" evidence="1">
    <location>
        <begin position="74"/>
        <end position="98"/>
    </location>
</feature>
<protein>
    <recommendedName>
        <fullName evidence="4">Steroid 5-alpha reductase C-terminal domain-containing protein</fullName>
    </recommendedName>
</protein>
<organism evidence="2 3">
    <name type="scientific">Polarella glacialis</name>
    <name type="common">Dinoflagellate</name>
    <dbReference type="NCBI Taxonomy" id="89957"/>
    <lineage>
        <taxon>Eukaryota</taxon>
        <taxon>Sar</taxon>
        <taxon>Alveolata</taxon>
        <taxon>Dinophyceae</taxon>
        <taxon>Suessiales</taxon>
        <taxon>Suessiaceae</taxon>
        <taxon>Polarella</taxon>
    </lineage>
</organism>
<proteinExistence type="predicted"/>
<evidence type="ECO:0000256" key="1">
    <source>
        <dbReference type="SAM" id="Phobius"/>
    </source>
</evidence>
<sequence length="293" mass="33177">EWLMQSLPEWLMQGELSSVLVNLRAVVAICFCIQWLVYAVHGCPFRSEKYYDLTGSCTFALAVMYSFLQDFDNLSNWRACFLSAAVLGWCSRLGMFLFARIQRDGHDRRMDKIKANRLVFLAAWNMQGTWCLTAGLPAYVVNSLKPFSGAKLELSVLDFLGVSLWLFGWLLEIVADRQKFAFRNDPANKDRFISTGLWAWSRHPNYFGEMTLWLGLSLVAFTSLEGYGTITRCSVIASPVFTTGLLSFLSGLPLLEKYADKKWGEDPAYLAYKRSTPLLIPLPPKLAPSSKDD</sequence>
<dbReference type="PANTHER" id="PTHR32251:SF17">
    <property type="entry name" value="STEROID 5-ALPHA REDUCTASE C-TERMINAL DOMAIN-CONTAINING PROTEIN"/>
    <property type="match status" value="1"/>
</dbReference>
<comment type="caution">
    <text evidence="2">The sequence shown here is derived from an EMBL/GenBank/DDBJ whole genome shotgun (WGS) entry which is preliminary data.</text>
</comment>
<dbReference type="Pfam" id="PF06966">
    <property type="entry name" value="DUF1295"/>
    <property type="match status" value="1"/>
</dbReference>
<dbReference type="AlphaFoldDB" id="A0A813KEG9"/>
<dbReference type="InterPro" id="IPR010721">
    <property type="entry name" value="UstE-like"/>
</dbReference>
<dbReference type="PANTHER" id="PTHR32251">
    <property type="entry name" value="3-OXO-5-ALPHA-STEROID 4-DEHYDROGENASE"/>
    <property type="match status" value="1"/>
</dbReference>
<gene>
    <name evidence="2" type="ORF">PGLA2088_LOCUS32408</name>
</gene>
<reference evidence="2" key="1">
    <citation type="submission" date="2021-02" db="EMBL/GenBank/DDBJ databases">
        <authorList>
            <person name="Dougan E. K."/>
            <person name="Rhodes N."/>
            <person name="Thang M."/>
            <person name="Chan C."/>
        </authorList>
    </citation>
    <scope>NUCLEOTIDE SEQUENCE</scope>
</reference>
<evidence type="ECO:0000313" key="3">
    <source>
        <dbReference type="Proteomes" id="UP000626109"/>
    </source>
</evidence>
<feature type="transmembrane region" description="Helical" evidence="1">
    <location>
        <begin position="152"/>
        <end position="174"/>
    </location>
</feature>
<accession>A0A813KEG9</accession>
<evidence type="ECO:0000313" key="2">
    <source>
        <dbReference type="EMBL" id="CAE8702386.1"/>
    </source>
</evidence>
<dbReference type="EMBL" id="CAJNNW010030076">
    <property type="protein sequence ID" value="CAE8702386.1"/>
    <property type="molecule type" value="Genomic_DNA"/>
</dbReference>
<keyword evidence="1" id="KW-1133">Transmembrane helix</keyword>
<dbReference type="Gene3D" id="1.20.120.1630">
    <property type="match status" value="1"/>
</dbReference>
<name>A0A813KEG9_POLGL</name>
<dbReference type="Proteomes" id="UP000626109">
    <property type="component" value="Unassembled WGS sequence"/>
</dbReference>